<protein>
    <submittedName>
        <fullName evidence="2">Uncharacterized protein</fullName>
    </submittedName>
</protein>
<name>A0AAD7DBU0_MYCRO</name>
<dbReference type="EMBL" id="JARKIE010000086">
    <property type="protein sequence ID" value="KAJ7687642.1"/>
    <property type="molecule type" value="Genomic_DNA"/>
</dbReference>
<accession>A0AAD7DBU0</accession>
<keyword evidence="3" id="KW-1185">Reference proteome</keyword>
<evidence type="ECO:0000313" key="2">
    <source>
        <dbReference type="EMBL" id="KAJ7687642.1"/>
    </source>
</evidence>
<dbReference type="Gene3D" id="2.120.10.70">
    <property type="entry name" value="Fucose-specific lectin"/>
    <property type="match status" value="1"/>
</dbReference>
<comment type="caution">
    <text evidence="2">The sequence shown here is derived from an EMBL/GenBank/DDBJ whole genome shotgun (WGS) entry which is preliminary data.</text>
</comment>
<dbReference type="AlphaFoldDB" id="A0AAD7DBU0"/>
<proteinExistence type="predicted"/>
<gene>
    <name evidence="2" type="ORF">B0H17DRAFT_1136192</name>
</gene>
<keyword evidence="1" id="KW-0472">Membrane</keyword>
<evidence type="ECO:0000313" key="3">
    <source>
        <dbReference type="Proteomes" id="UP001221757"/>
    </source>
</evidence>
<dbReference type="Proteomes" id="UP001221757">
    <property type="component" value="Unassembled WGS sequence"/>
</dbReference>
<organism evidence="2 3">
    <name type="scientific">Mycena rosella</name>
    <name type="common">Pink bonnet</name>
    <name type="synonym">Agaricus rosellus</name>
    <dbReference type="NCBI Taxonomy" id="1033263"/>
    <lineage>
        <taxon>Eukaryota</taxon>
        <taxon>Fungi</taxon>
        <taxon>Dikarya</taxon>
        <taxon>Basidiomycota</taxon>
        <taxon>Agaricomycotina</taxon>
        <taxon>Agaricomycetes</taxon>
        <taxon>Agaricomycetidae</taxon>
        <taxon>Agaricales</taxon>
        <taxon>Marasmiineae</taxon>
        <taxon>Mycenaceae</taxon>
        <taxon>Mycena</taxon>
    </lineage>
</organism>
<feature type="transmembrane region" description="Helical" evidence="1">
    <location>
        <begin position="352"/>
        <end position="373"/>
    </location>
</feature>
<reference evidence="2" key="1">
    <citation type="submission" date="2023-03" db="EMBL/GenBank/DDBJ databases">
        <title>Massive genome expansion in bonnet fungi (Mycena s.s.) driven by repeated elements and novel gene families across ecological guilds.</title>
        <authorList>
            <consortium name="Lawrence Berkeley National Laboratory"/>
            <person name="Harder C.B."/>
            <person name="Miyauchi S."/>
            <person name="Viragh M."/>
            <person name="Kuo A."/>
            <person name="Thoen E."/>
            <person name="Andreopoulos B."/>
            <person name="Lu D."/>
            <person name="Skrede I."/>
            <person name="Drula E."/>
            <person name="Henrissat B."/>
            <person name="Morin E."/>
            <person name="Kohler A."/>
            <person name="Barry K."/>
            <person name="LaButti K."/>
            <person name="Morin E."/>
            <person name="Salamov A."/>
            <person name="Lipzen A."/>
            <person name="Mereny Z."/>
            <person name="Hegedus B."/>
            <person name="Baldrian P."/>
            <person name="Stursova M."/>
            <person name="Weitz H."/>
            <person name="Taylor A."/>
            <person name="Grigoriev I.V."/>
            <person name="Nagy L.G."/>
            <person name="Martin F."/>
            <person name="Kauserud H."/>
        </authorList>
    </citation>
    <scope>NUCLEOTIDE SEQUENCE</scope>
    <source>
        <strain evidence="2">CBHHK067</strain>
    </source>
</reference>
<keyword evidence="1" id="KW-0812">Transmembrane</keyword>
<keyword evidence="1" id="KW-1133">Transmembrane helix</keyword>
<evidence type="ECO:0000256" key="1">
    <source>
        <dbReference type="SAM" id="Phobius"/>
    </source>
</evidence>
<sequence>MPLFCVEALGRTMHTPRKADVIVPITPFGAASAVQENTGDARLHWQNGDAIIYQININGPLTTGIFVATTPIVPGNEALLGTPIATVANLDSSGNLLEIRLYFFSPDYVLSEYIEDASGTVRGALSARIASQLSNSVSGLEAPLLLGRLRPSAKLFSPPRVDGSWASSITREDITAGRAWVGPTIFLIPNPPKPIPSPGFQARPDPNVTNSATFRTTFYDYHFPGVTVTVHPVTPDLPAGEPNSGYWTGLVARVSRSSERLRQVKQTVADLDPEDAGTQIDNLAAADFEAEIYQLASRFSLVLTSQSTVPGLDSLCFKIDGEDTKLAERSVSSSLNVTSDMSLIGSIRMTRMFSVLIVLIFGAGLAFLSVQYMSSWVPASTRKDEEEINVLSDACPTLEACRLHQRAWRKVDGMWERVVDVGNECTHEFKLPVDSPGLVRNQETGKIWATFKESFKRQLRIGFTGFLRQAHLYRYSMTWRQDFRFSEHISDIDLSTPYYDPTRKLRHTIQGQVIQIIGQAL</sequence>